<keyword evidence="1" id="KW-0449">Lipoprotein</keyword>
<sequence length="171" mass="19789">MKRFILMATVLLASSSYATTDCETVFGHDQLVTMQKAYDYGKPYGLEYSLAAITWKESSAGRHNVRIETFKNTTKVSYSPFHILLRTAMVHEGCETKRCASDIANKLMTNFDYAASHAVLVLQFWQRQHNNNWMKTWQGYNDGYQNSQDGRNYALNIKYKIAYLKQCVRLK</sequence>
<protein>
    <submittedName>
        <fullName evidence="1">Membrane lipoprotein</fullName>
    </submittedName>
</protein>
<dbReference type="EMBL" id="MH363700">
    <property type="protein sequence ID" value="AWY10196.1"/>
    <property type="molecule type" value="Genomic_DNA"/>
</dbReference>
<reference evidence="1 2" key="1">
    <citation type="submission" date="2018-05" db="EMBL/GenBank/DDBJ databases">
        <title>Whole genome sequencing of Vibrio phage VP-1.</title>
        <authorList>
            <person name="Nandita M."/>
            <person name="Bhat S.G."/>
        </authorList>
    </citation>
    <scope>NUCLEOTIDE SEQUENCE [LARGE SCALE GENOMIC DNA]</scope>
</reference>
<name>A0A4P2THT6_9CAUD</name>
<proteinExistence type="predicted"/>
<accession>A0A4P2THT6</accession>
<dbReference type="Proteomes" id="UP000305753">
    <property type="component" value="Segment"/>
</dbReference>
<organism evidence="1 2">
    <name type="scientific">Vibrio phage VP-1</name>
    <dbReference type="NCBI Taxonomy" id="2234088"/>
    <lineage>
        <taxon>Viruses</taxon>
        <taxon>Duplodnaviria</taxon>
        <taxon>Heunggongvirae</taxon>
        <taxon>Uroviricota</taxon>
        <taxon>Caudoviricetes</taxon>
        <taxon>Pantevenvirales</taxon>
        <taxon>Ackermannviridae</taxon>
        <taxon>Vapseptimavirus</taxon>
        <taxon>Vapseptimavirus VAP7</taxon>
    </lineage>
</organism>
<evidence type="ECO:0000313" key="2">
    <source>
        <dbReference type="Proteomes" id="UP000305753"/>
    </source>
</evidence>
<evidence type="ECO:0000313" key="1">
    <source>
        <dbReference type="EMBL" id="AWY10196.1"/>
    </source>
</evidence>